<name>A0AA39GBV4_SARSR</name>
<dbReference type="Proteomes" id="UP001175261">
    <property type="component" value="Unassembled WGS sequence"/>
</dbReference>
<feature type="region of interest" description="Disordered" evidence="1">
    <location>
        <begin position="1"/>
        <end position="89"/>
    </location>
</feature>
<feature type="compositionally biased region" description="Polar residues" evidence="1">
    <location>
        <begin position="18"/>
        <end position="29"/>
    </location>
</feature>
<evidence type="ECO:0000313" key="2">
    <source>
        <dbReference type="EMBL" id="KAK0384276.1"/>
    </source>
</evidence>
<dbReference type="AlphaFoldDB" id="A0AA39GBV4"/>
<keyword evidence="3" id="KW-1185">Reference proteome</keyword>
<gene>
    <name evidence="2" type="ORF">NLU13_8364</name>
</gene>
<protein>
    <submittedName>
        <fullName evidence="2">Uncharacterized protein</fullName>
    </submittedName>
</protein>
<proteinExistence type="predicted"/>
<organism evidence="2 3">
    <name type="scientific">Sarocladium strictum</name>
    <name type="common">Black bundle disease fungus</name>
    <name type="synonym">Acremonium strictum</name>
    <dbReference type="NCBI Taxonomy" id="5046"/>
    <lineage>
        <taxon>Eukaryota</taxon>
        <taxon>Fungi</taxon>
        <taxon>Dikarya</taxon>
        <taxon>Ascomycota</taxon>
        <taxon>Pezizomycotina</taxon>
        <taxon>Sordariomycetes</taxon>
        <taxon>Hypocreomycetidae</taxon>
        <taxon>Hypocreales</taxon>
        <taxon>Sarocladiaceae</taxon>
        <taxon>Sarocladium</taxon>
    </lineage>
</organism>
<evidence type="ECO:0000256" key="1">
    <source>
        <dbReference type="SAM" id="MobiDB-lite"/>
    </source>
</evidence>
<comment type="caution">
    <text evidence="2">The sequence shown here is derived from an EMBL/GenBank/DDBJ whole genome shotgun (WGS) entry which is preliminary data.</text>
</comment>
<accession>A0AA39GBV4</accession>
<sequence length="384" mass="44423">MPQSEQPKRRFVPVPIETTFQSFRKNNGRQPGPNPELTPEQSPRSASPPPREHLQKRKFAPQLIETSRRSRRVGDAGPATKPTDKTDITPYTKNIYTAKHVTRRQWEDRFEEGLERPMPPTRRETEDEGVKEYLLDLAAKEAERLIHEEALAAFPNSHAREGGVAHFYFQESSDSDELTEEVPGQDAQLRARRKSSNLGINWWHKHMQEHVQQAQEHDDVMDLDKEPTDAELDKMDLTAPPDPLWTTTNRPALHSLHGLDERLRRAQARAEKNEKIAAEFSDDFVTQVYNYLSLGYPAMARGFDDELSRISRIDIEELRSEDNKQLAKGYVLELNVQDSRRGGRCPRWRALRVYITEWAKQHPDLDNLDPLAWGVRERRGSWGI</sequence>
<evidence type="ECO:0000313" key="3">
    <source>
        <dbReference type="Proteomes" id="UP001175261"/>
    </source>
</evidence>
<dbReference type="EMBL" id="JAPDFR010000008">
    <property type="protein sequence ID" value="KAK0384276.1"/>
    <property type="molecule type" value="Genomic_DNA"/>
</dbReference>
<reference evidence="2" key="1">
    <citation type="submission" date="2022-10" db="EMBL/GenBank/DDBJ databases">
        <title>Determination and structural analysis of whole genome sequence of Sarocladium strictum F4-1.</title>
        <authorList>
            <person name="Hu L."/>
            <person name="Jiang Y."/>
        </authorList>
    </citation>
    <scope>NUCLEOTIDE SEQUENCE</scope>
    <source>
        <strain evidence="2">F4-1</strain>
    </source>
</reference>